<dbReference type="AlphaFoldDB" id="A0A4P6X691"/>
<evidence type="ECO:0000259" key="11">
    <source>
        <dbReference type="Pfam" id="PF08019"/>
    </source>
</evidence>
<feature type="transmembrane region" description="Helical" evidence="9">
    <location>
        <begin position="117"/>
        <end position="138"/>
    </location>
</feature>
<feature type="transmembrane region" description="Helical" evidence="9">
    <location>
        <begin position="54"/>
        <end position="73"/>
    </location>
</feature>
<evidence type="ECO:0000256" key="1">
    <source>
        <dbReference type="ARBA" id="ARBA00004429"/>
    </source>
</evidence>
<feature type="domain" description="Phosphoethanolamine transferase N-terminal" evidence="11">
    <location>
        <begin position="98"/>
        <end position="245"/>
    </location>
</feature>
<dbReference type="Pfam" id="PF00884">
    <property type="entry name" value="Sulfatase"/>
    <property type="match status" value="1"/>
</dbReference>
<dbReference type="GO" id="GO:0009244">
    <property type="term" value="P:lipopolysaccharide core region biosynthetic process"/>
    <property type="evidence" value="ECO:0007669"/>
    <property type="project" value="TreeGrafter"/>
</dbReference>
<keyword evidence="5 9" id="KW-0812">Transmembrane</keyword>
<keyword evidence="4 12" id="KW-0808">Transferase</keyword>
<dbReference type="GO" id="GO:0005886">
    <property type="term" value="C:plasma membrane"/>
    <property type="evidence" value="ECO:0007669"/>
    <property type="project" value="UniProtKB-SubCell"/>
</dbReference>
<dbReference type="InterPro" id="IPR012549">
    <property type="entry name" value="EptA-like_N"/>
</dbReference>
<evidence type="ECO:0000256" key="4">
    <source>
        <dbReference type="ARBA" id="ARBA00022679"/>
    </source>
</evidence>
<proteinExistence type="predicted"/>
<dbReference type="CDD" id="cd16017">
    <property type="entry name" value="LptA"/>
    <property type="match status" value="1"/>
</dbReference>
<evidence type="ECO:0000313" key="12">
    <source>
        <dbReference type="EMBL" id="QBM30485.1"/>
    </source>
</evidence>
<reference evidence="12 13" key="1">
    <citation type="submission" date="2019-03" db="EMBL/GenBank/DDBJ databases">
        <authorList>
            <person name="Sebastian G."/>
            <person name="Baumann P."/>
            <person name="Ruckert C."/>
            <person name="Kalinowski J."/>
            <person name="Nebel B."/>
            <person name="Takors R."/>
            <person name="Blombach B."/>
        </authorList>
    </citation>
    <scope>NUCLEOTIDE SEQUENCE [LARGE SCALE GENOMIC DNA]</scope>
    <source>
        <strain evidence="12 13">DSM 1084</strain>
    </source>
</reference>
<feature type="domain" description="Sulfatase N-terminal" evidence="10">
    <location>
        <begin position="275"/>
        <end position="575"/>
    </location>
</feature>
<dbReference type="InterPro" id="IPR000917">
    <property type="entry name" value="Sulfatase_N"/>
</dbReference>
<evidence type="ECO:0000313" key="13">
    <source>
        <dbReference type="Proteomes" id="UP000293912"/>
    </source>
</evidence>
<dbReference type="GO" id="GO:0016776">
    <property type="term" value="F:phosphotransferase activity, phosphate group as acceptor"/>
    <property type="evidence" value="ECO:0007669"/>
    <property type="project" value="TreeGrafter"/>
</dbReference>
<evidence type="ECO:0000259" key="10">
    <source>
        <dbReference type="Pfam" id="PF00884"/>
    </source>
</evidence>
<name>A0A4P6X691_HYDPS</name>
<keyword evidence="2" id="KW-1003">Cell membrane</keyword>
<evidence type="ECO:0000256" key="2">
    <source>
        <dbReference type="ARBA" id="ARBA00022475"/>
    </source>
</evidence>
<evidence type="ECO:0000256" key="6">
    <source>
        <dbReference type="ARBA" id="ARBA00022989"/>
    </source>
</evidence>
<comment type="subcellular location">
    <subcellularLocation>
        <location evidence="1">Cell inner membrane</location>
        <topology evidence="1">Multi-pass membrane protein</topology>
    </subcellularLocation>
</comment>
<dbReference type="Proteomes" id="UP000293912">
    <property type="component" value="Chromosome"/>
</dbReference>
<dbReference type="InterPro" id="IPR017850">
    <property type="entry name" value="Alkaline_phosphatase_core_sf"/>
</dbReference>
<dbReference type="Pfam" id="PF08019">
    <property type="entry name" value="EptA_B_N"/>
    <property type="match status" value="1"/>
</dbReference>
<feature type="transmembrane region" description="Helical" evidence="9">
    <location>
        <begin position="85"/>
        <end position="105"/>
    </location>
</feature>
<keyword evidence="7 9" id="KW-0472">Membrane</keyword>
<dbReference type="InterPro" id="IPR058130">
    <property type="entry name" value="PEA_transf_C"/>
</dbReference>
<sequence>MPRDKVRLTSSKDTAGSATFGAMSPLFPMQLSSSVPGRGVTGLSLVRGDARGPLTLLVVLSLWLAVPGNLPLWQRVAALTATVDHRLGLMLTLGLVLVAGTLALLALCHWPRVFRPLATVLVLATAFNSHFMWQYGVVIDSTMMANVAQTNANEVRDLLSWPLLMALLAIAGPALWWIWRAPPAPQAALLRLRHNLGLLALSLAVAAVALLAGYQGLASLMRGHKDLRYMINPMNTLAASGTLLAERGQHAAQPLLPVGEDARLGASYAAQSRPPLLLVVVGETARAQNWSLNGYGRPTTPSLTGWRARGGLVNFPRASSCGTSTQVSVPCMFSPLTRKEGGDETARSENLLDVLQRAGLAVLWIDNQAGCKGVCDRVPTVRIADAPIPGLCEGGECLDEAMMHGLDARIAALDPQRRARGVVLVMHQMGSHGPAYHKRSPANRKPFQPECRSVTLADCSQEELVNAYDNSIAYTDRFLNHALSWLRAQSTKGSFDTGLFYVSDHGESLGENGLYLHGVPYALAPQQQTHVPMVAWLSEGMQQRSGVRTDCLRERAEQSVSHDHLFHSVLGLMDVSTAVRRPGLNLFEPCLLPAAGRRRTRQRTAGRLIRASNPPALPASSASAPP</sequence>
<feature type="transmembrane region" description="Helical" evidence="9">
    <location>
        <begin position="158"/>
        <end position="178"/>
    </location>
</feature>
<feature type="transmembrane region" description="Helical" evidence="9">
    <location>
        <begin position="198"/>
        <end position="217"/>
    </location>
</feature>
<evidence type="ECO:0000256" key="7">
    <source>
        <dbReference type="ARBA" id="ARBA00023136"/>
    </source>
</evidence>
<evidence type="ECO:0000256" key="5">
    <source>
        <dbReference type="ARBA" id="ARBA00022692"/>
    </source>
</evidence>
<feature type="region of interest" description="Disordered" evidence="8">
    <location>
        <begin position="598"/>
        <end position="626"/>
    </location>
</feature>
<organism evidence="12 13">
    <name type="scientific">Hydrogenophaga pseudoflava</name>
    <name type="common">Pseudomonas carboxydoflava</name>
    <dbReference type="NCBI Taxonomy" id="47421"/>
    <lineage>
        <taxon>Bacteria</taxon>
        <taxon>Pseudomonadati</taxon>
        <taxon>Pseudomonadota</taxon>
        <taxon>Betaproteobacteria</taxon>
        <taxon>Burkholderiales</taxon>
        <taxon>Comamonadaceae</taxon>
        <taxon>Hydrogenophaga</taxon>
    </lineage>
</organism>
<feature type="compositionally biased region" description="Low complexity" evidence="8">
    <location>
        <begin position="605"/>
        <end position="626"/>
    </location>
</feature>
<accession>A0A4P6X691</accession>
<dbReference type="Gene3D" id="3.40.720.10">
    <property type="entry name" value="Alkaline Phosphatase, subunit A"/>
    <property type="match status" value="1"/>
</dbReference>
<dbReference type="EMBL" id="CP037867">
    <property type="protein sequence ID" value="QBM30485.1"/>
    <property type="molecule type" value="Genomic_DNA"/>
</dbReference>
<dbReference type="PANTHER" id="PTHR30443:SF0">
    <property type="entry name" value="PHOSPHOETHANOLAMINE TRANSFERASE EPTA"/>
    <property type="match status" value="1"/>
</dbReference>
<keyword evidence="13" id="KW-1185">Reference proteome</keyword>
<evidence type="ECO:0000256" key="3">
    <source>
        <dbReference type="ARBA" id="ARBA00022519"/>
    </source>
</evidence>
<keyword evidence="3" id="KW-0997">Cell inner membrane</keyword>
<dbReference type="NCBIfam" id="NF028537">
    <property type="entry name" value="P_eth_NH2_trans"/>
    <property type="match status" value="1"/>
</dbReference>
<dbReference type="SUPFAM" id="SSF53649">
    <property type="entry name" value="Alkaline phosphatase-like"/>
    <property type="match status" value="1"/>
</dbReference>
<keyword evidence="6 9" id="KW-1133">Transmembrane helix</keyword>
<evidence type="ECO:0000256" key="8">
    <source>
        <dbReference type="SAM" id="MobiDB-lite"/>
    </source>
</evidence>
<dbReference type="PANTHER" id="PTHR30443">
    <property type="entry name" value="INNER MEMBRANE PROTEIN"/>
    <property type="match status" value="1"/>
</dbReference>
<gene>
    <name evidence="12" type="primary">eptA2</name>
    <name evidence="12" type="ORF">HPF_22550</name>
</gene>
<dbReference type="EC" id="2.7.-.-" evidence="12"/>
<dbReference type="InterPro" id="IPR040423">
    <property type="entry name" value="PEA_transferase"/>
</dbReference>
<protein>
    <submittedName>
        <fullName evidence="12">Phosphoethanolamine transferase EptA</fullName>
        <ecNumber evidence="12">2.7.-.-</ecNumber>
    </submittedName>
</protein>
<dbReference type="KEGG" id="hpse:HPF_22550"/>
<evidence type="ECO:0000256" key="9">
    <source>
        <dbReference type="SAM" id="Phobius"/>
    </source>
</evidence>